<dbReference type="InterPro" id="IPR025591">
    <property type="entry name" value="RloB"/>
</dbReference>
<dbReference type="Proteomes" id="UP000262325">
    <property type="component" value="Unassembled WGS sequence"/>
</dbReference>
<comment type="caution">
    <text evidence="1">The sequence shown here is derived from an EMBL/GenBank/DDBJ whole genome shotgun (WGS) entry which is preliminary data.</text>
</comment>
<proteinExistence type="predicted"/>
<reference evidence="1 2" key="1">
    <citation type="journal article" date="2018" name="Nat. Biotechnol.">
        <title>A standardized bacterial taxonomy based on genome phylogeny substantially revises the tree of life.</title>
        <authorList>
            <person name="Parks D.H."/>
            <person name="Chuvochina M."/>
            <person name="Waite D.W."/>
            <person name="Rinke C."/>
            <person name="Skarshewski A."/>
            <person name="Chaumeil P.A."/>
            <person name="Hugenholtz P."/>
        </authorList>
    </citation>
    <scope>NUCLEOTIDE SEQUENCE [LARGE SCALE GENOMIC DNA]</scope>
    <source>
        <strain evidence="1">UBA8672</strain>
    </source>
</reference>
<organism evidence="1 2">
    <name type="scientific">Flexistipes sinusarabici</name>
    <dbReference type="NCBI Taxonomy" id="2352"/>
    <lineage>
        <taxon>Bacteria</taxon>
        <taxon>Pseudomonadati</taxon>
        <taxon>Deferribacterota</taxon>
        <taxon>Deferribacteres</taxon>
        <taxon>Deferribacterales</taxon>
        <taxon>Flexistipitaceae</taxon>
        <taxon>Flexistipes</taxon>
    </lineage>
</organism>
<sequence>MMARKRSKQRQLKPTLHILCDGECEKIYFDAYKNDYLKKIGKTVNVKTVIIDLEKSWKRIINKQIKGLPKTDVVWIVIDRDQNQEEFLSELENYCKDKNLKLCLNIVCLEYWFFIHFKNKHPKYSKCENIMNDLKKHIKNYSKDQKQFRSIVPKEFLNDERIMYAKRNAKAKRKNYSGVPLVKRNPYTGMDLVLDNIDKFSDIR</sequence>
<gene>
    <name evidence="1" type="ORF">DHM44_05955</name>
</gene>
<accession>A0A3D5QBH3</accession>
<dbReference type="Pfam" id="PF13707">
    <property type="entry name" value="RloB"/>
    <property type="match status" value="1"/>
</dbReference>
<name>A0A3D5QBH3_FLESI</name>
<evidence type="ECO:0008006" key="3">
    <source>
        <dbReference type="Google" id="ProtNLM"/>
    </source>
</evidence>
<evidence type="ECO:0000313" key="2">
    <source>
        <dbReference type="Proteomes" id="UP000262325"/>
    </source>
</evidence>
<dbReference type="AlphaFoldDB" id="A0A3D5QBH3"/>
<evidence type="ECO:0000313" key="1">
    <source>
        <dbReference type="EMBL" id="HCW93205.1"/>
    </source>
</evidence>
<dbReference type="EMBL" id="DPPF01000117">
    <property type="protein sequence ID" value="HCW93205.1"/>
    <property type="molecule type" value="Genomic_DNA"/>
</dbReference>
<protein>
    <recommendedName>
        <fullName evidence="3">RloB domain-containing protein</fullName>
    </recommendedName>
</protein>